<comment type="caution">
    <text evidence="3">The sequence shown here is derived from an EMBL/GenBank/DDBJ whole genome shotgun (WGS) entry which is preliminary data.</text>
</comment>
<dbReference type="EMBL" id="MTSD02000007">
    <property type="protein sequence ID" value="OOV86336.1"/>
    <property type="molecule type" value="Genomic_DNA"/>
</dbReference>
<keyword evidence="4" id="KW-1185">Reference proteome</keyword>
<name>A0A1T1H992_OCELI</name>
<dbReference type="STRING" id="966.BTA35_0214065"/>
<keyword evidence="1" id="KW-0812">Transmembrane</keyword>
<feature type="signal peptide" evidence="2">
    <location>
        <begin position="1"/>
        <end position="37"/>
    </location>
</feature>
<keyword evidence="1" id="KW-1133">Transmembrane helix</keyword>
<sequence>MYNPVTQIVTKAGPVLVASLMLLLQCMAGLSSQADLAKPQYLVDTQNLANTDHLSPQVSLMRQAHQKHSAPAMSCCDDGLQPITLADVQLIALLLLFVLLLSFDLLRVSGRIIPTLFSPNRRLHRLYCCWLN</sequence>
<gene>
    <name evidence="3" type="ORF">BTA35_0214065</name>
</gene>
<feature type="chain" id="PRO_5013046381" evidence="2">
    <location>
        <begin position="38"/>
        <end position="132"/>
    </location>
</feature>
<keyword evidence="1" id="KW-0472">Membrane</keyword>
<evidence type="ECO:0000256" key="1">
    <source>
        <dbReference type="SAM" id="Phobius"/>
    </source>
</evidence>
<organism evidence="3 4">
    <name type="scientific">Oceanospirillum linum</name>
    <dbReference type="NCBI Taxonomy" id="966"/>
    <lineage>
        <taxon>Bacteria</taxon>
        <taxon>Pseudomonadati</taxon>
        <taxon>Pseudomonadota</taxon>
        <taxon>Gammaproteobacteria</taxon>
        <taxon>Oceanospirillales</taxon>
        <taxon>Oceanospirillaceae</taxon>
        <taxon>Oceanospirillum</taxon>
    </lineage>
</organism>
<evidence type="ECO:0000313" key="4">
    <source>
        <dbReference type="Proteomes" id="UP000190064"/>
    </source>
</evidence>
<reference evidence="3" key="1">
    <citation type="submission" date="2017-02" db="EMBL/GenBank/DDBJ databases">
        <title>Draft Genome Sequence of the Salt Water Bacterium Oceanospirillum linum ATCC 11336.</title>
        <authorList>
            <person name="Trachtenberg A.M."/>
            <person name="Carney J.G."/>
            <person name="Linnane J.D."/>
            <person name="Rheaume B.A."/>
            <person name="Pitts N.L."/>
            <person name="Mykles D.L."/>
            <person name="Maclea K.S."/>
        </authorList>
    </citation>
    <scope>NUCLEOTIDE SEQUENCE [LARGE SCALE GENOMIC DNA]</scope>
    <source>
        <strain evidence="3">ATCC 11336</strain>
    </source>
</reference>
<dbReference type="AlphaFoldDB" id="A0A1T1H992"/>
<evidence type="ECO:0000256" key="2">
    <source>
        <dbReference type="SAM" id="SignalP"/>
    </source>
</evidence>
<evidence type="ECO:0000313" key="3">
    <source>
        <dbReference type="EMBL" id="OOV86336.1"/>
    </source>
</evidence>
<keyword evidence="2" id="KW-0732">Signal</keyword>
<feature type="transmembrane region" description="Helical" evidence="1">
    <location>
        <begin position="88"/>
        <end position="106"/>
    </location>
</feature>
<proteinExistence type="predicted"/>
<accession>A0A1T1H992</accession>
<dbReference type="Proteomes" id="UP000190064">
    <property type="component" value="Unassembled WGS sequence"/>
</dbReference>
<protein>
    <submittedName>
        <fullName evidence="3">Uncharacterized protein</fullName>
    </submittedName>
</protein>